<feature type="signal peptide" evidence="1">
    <location>
        <begin position="1"/>
        <end position="19"/>
    </location>
</feature>
<reference evidence="2" key="2">
    <citation type="journal article" date="2024" name="Antonie Van Leeuwenhoek">
        <title>Roseihalotalea indica gen. nov., sp. nov., a halophilic Bacteroidetes from mesopelagic Southwest Indian Ocean with higher carbohydrate metabolic potential.</title>
        <authorList>
            <person name="Chen B."/>
            <person name="Zhang M."/>
            <person name="Lin D."/>
            <person name="Ye J."/>
            <person name="Tang K."/>
        </authorList>
    </citation>
    <scope>NUCLEOTIDE SEQUENCE</scope>
    <source>
        <strain evidence="2">TK19036</strain>
    </source>
</reference>
<feature type="chain" id="PRO_5041361355" description="Outer membrane protein beta-barrel domain-containing protein" evidence="1">
    <location>
        <begin position="20"/>
        <end position="109"/>
    </location>
</feature>
<proteinExistence type="predicted"/>
<dbReference type="EMBL" id="CP120682">
    <property type="protein sequence ID" value="WKN38954.1"/>
    <property type="molecule type" value="Genomic_DNA"/>
</dbReference>
<evidence type="ECO:0000313" key="2">
    <source>
        <dbReference type="EMBL" id="WKN38954.1"/>
    </source>
</evidence>
<accession>A0AA49GUN2</accession>
<reference evidence="2" key="1">
    <citation type="journal article" date="2023" name="Comput. Struct. Biotechnol. J.">
        <title>Discovery of a novel marine Bacteroidetes with a rich repertoire of carbohydrate-active enzymes.</title>
        <authorList>
            <person name="Chen B."/>
            <person name="Liu G."/>
            <person name="Chen Q."/>
            <person name="Wang H."/>
            <person name="Liu L."/>
            <person name="Tang K."/>
        </authorList>
    </citation>
    <scope>NUCLEOTIDE SEQUENCE</scope>
    <source>
        <strain evidence="2">TK19036</strain>
    </source>
</reference>
<sequence>MKQLCLAAILSFSFLTGFAQVKIGIKAGGMFTNLTSGGIGLNTSDIYADPKLSYSLGGVAMLPVYSNGYLRAELLFSNKGYESPYISTVHGNINGNFLYVSVPYCFNTK</sequence>
<evidence type="ECO:0008006" key="3">
    <source>
        <dbReference type="Google" id="ProtNLM"/>
    </source>
</evidence>
<name>A0AA49GUN2_9BACT</name>
<organism evidence="2">
    <name type="scientific">Roseihalotalea indica</name>
    <dbReference type="NCBI Taxonomy" id="2867963"/>
    <lineage>
        <taxon>Bacteria</taxon>
        <taxon>Pseudomonadati</taxon>
        <taxon>Bacteroidota</taxon>
        <taxon>Cytophagia</taxon>
        <taxon>Cytophagales</taxon>
        <taxon>Catalimonadaceae</taxon>
        <taxon>Roseihalotalea</taxon>
    </lineage>
</organism>
<keyword evidence="1" id="KW-0732">Signal</keyword>
<protein>
    <recommendedName>
        <fullName evidence="3">Outer membrane protein beta-barrel domain-containing protein</fullName>
    </recommendedName>
</protein>
<gene>
    <name evidence="2" type="ORF">K4G66_09595</name>
</gene>
<dbReference type="AlphaFoldDB" id="A0AA49GUN2"/>
<evidence type="ECO:0000256" key="1">
    <source>
        <dbReference type="SAM" id="SignalP"/>
    </source>
</evidence>